<dbReference type="InterPro" id="IPR027417">
    <property type="entry name" value="P-loop_NTPase"/>
</dbReference>
<keyword evidence="6" id="KW-0479">Metal-binding</keyword>
<dbReference type="GO" id="GO:0002949">
    <property type="term" value="P:tRNA threonylcarbamoyladenosine modification"/>
    <property type="evidence" value="ECO:0007669"/>
    <property type="project" value="InterPro"/>
</dbReference>
<keyword evidence="12" id="KW-1185">Reference proteome</keyword>
<evidence type="ECO:0000313" key="11">
    <source>
        <dbReference type="EMBL" id="SIO40205.1"/>
    </source>
</evidence>
<sequence>MRLTFSHAELTQTAERFWETFPRQHVFALNGEMGAGKTTFVKALCAAKGVEDTTGSPTFSIINEYRFKDGGSRERIIYHLDLYRLKSLEEAVEAGVEDCLYHPDAICFVEWPEMVAPLLPADTVHLFLSVTPDHRRKLIAGSANPGEFELSLQ</sequence>
<dbReference type="STRING" id="536979.SAMN04488055_3708"/>
<comment type="similarity">
    <text evidence="2">Belongs to the TsaE family.</text>
</comment>
<dbReference type="AlphaFoldDB" id="A0A1N6J7G2"/>
<evidence type="ECO:0000256" key="3">
    <source>
        <dbReference type="ARBA" id="ARBA00019010"/>
    </source>
</evidence>
<evidence type="ECO:0000256" key="9">
    <source>
        <dbReference type="ARBA" id="ARBA00022842"/>
    </source>
</evidence>
<dbReference type="Pfam" id="PF02367">
    <property type="entry name" value="TsaE"/>
    <property type="match status" value="1"/>
</dbReference>
<evidence type="ECO:0000256" key="8">
    <source>
        <dbReference type="ARBA" id="ARBA00022840"/>
    </source>
</evidence>
<proteinExistence type="inferred from homology"/>
<evidence type="ECO:0000256" key="1">
    <source>
        <dbReference type="ARBA" id="ARBA00004496"/>
    </source>
</evidence>
<dbReference type="InterPro" id="IPR003442">
    <property type="entry name" value="T6A_TsaE"/>
</dbReference>
<accession>A0A1N6J7G2</accession>
<dbReference type="GO" id="GO:0005737">
    <property type="term" value="C:cytoplasm"/>
    <property type="evidence" value="ECO:0007669"/>
    <property type="project" value="UniProtKB-SubCell"/>
</dbReference>
<dbReference type="SUPFAM" id="SSF52540">
    <property type="entry name" value="P-loop containing nucleoside triphosphate hydrolases"/>
    <property type="match status" value="1"/>
</dbReference>
<name>A0A1N6J7G2_9BACT</name>
<evidence type="ECO:0000256" key="7">
    <source>
        <dbReference type="ARBA" id="ARBA00022741"/>
    </source>
</evidence>
<evidence type="ECO:0000313" key="12">
    <source>
        <dbReference type="Proteomes" id="UP000185003"/>
    </source>
</evidence>
<dbReference type="GO" id="GO:0046872">
    <property type="term" value="F:metal ion binding"/>
    <property type="evidence" value="ECO:0007669"/>
    <property type="project" value="UniProtKB-KW"/>
</dbReference>
<comment type="subcellular location">
    <subcellularLocation>
        <location evidence="1">Cytoplasm</location>
    </subcellularLocation>
</comment>
<dbReference type="NCBIfam" id="TIGR00150">
    <property type="entry name" value="T6A_YjeE"/>
    <property type="match status" value="1"/>
</dbReference>
<keyword evidence="9" id="KW-0460">Magnesium</keyword>
<evidence type="ECO:0000256" key="2">
    <source>
        <dbReference type="ARBA" id="ARBA00007599"/>
    </source>
</evidence>
<evidence type="ECO:0000256" key="4">
    <source>
        <dbReference type="ARBA" id="ARBA00022490"/>
    </source>
</evidence>
<dbReference type="PANTHER" id="PTHR33540:SF2">
    <property type="entry name" value="TRNA THREONYLCARBAMOYLADENOSINE BIOSYNTHESIS PROTEIN TSAE"/>
    <property type="match status" value="1"/>
</dbReference>
<dbReference type="EMBL" id="FSRA01000002">
    <property type="protein sequence ID" value="SIO40205.1"/>
    <property type="molecule type" value="Genomic_DNA"/>
</dbReference>
<dbReference type="GO" id="GO:0005524">
    <property type="term" value="F:ATP binding"/>
    <property type="evidence" value="ECO:0007669"/>
    <property type="project" value="UniProtKB-KW"/>
</dbReference>
<keyword evidence="8" id="KW-0067">ATP-binding</keyword>
<organism evidence="11 12">
    <name type="scientific">Chitinophaga niabensis</name>
    <dbReference type="NCBI Taxonomy" id="536979"/>
    <lineage>
        <taxon>Bacteria</taxon>
        <taxon>Pseudomonadati</taxon>
        <taxon>Bacteroidota</taxon>
        <taxon>Chitinophagia</taxon>
        <taxon>Chitinophagales</taxon>
        <taxon>Chitinophagaceae</taxon>
        <taxon>Chitinophaga</taxon>
    </lineage>
</organism>
<dbReference type="Proteomes" id="UP000185003">
    <property type="component" value="Unassembled WGS sequence"/>
</dbReference>
<gene>
    <name evidence="11" type="ORF">SAMN04488055_3708</name>
</gene>
<reference evidence="11 12" key="1">
    <citation type="submission" date="2016-11" db="EMBL/GenBank/DDBJ databases">
        <authorList>
            <person name="Jaros S."/>
            <person name="Januszkiewicz K."/>
            <person name="Wedrychowicz H."/>
        </authorList>
    </citation>
    <scope>NUCLEOTIDE SEQUENCE [LARGE SCALE GENOMIC DNA]</scope>
    <source>
        <strain evidence="11 12">DSM 24787</strain>
    </source>
</reference>
<protein>
    <recommendedName>
        <fullName evidence="3">tRNA threonylcarbamoyladenosine biosynthesis protein TsaE</fullName>
    </recommendedName>
    <alternativeName>
        <fullName evidence="10">t(6)A37 threonylcarbamoyladenosine biosynthesis protein TsaE</fullName>
    </alternativeName>
</protein>
<evidence type="ECO:0000256" key="5">
    <source>
        <dbReference type="ARBA" id="ARBA00022694"/>
    </source>
</evidence>
<keyword evidence="5" id="KW-0819">tRNA processing</keyword>
<evidence type="ECO:0000256" key="10">
    <source>
        <dbReference type="ARBA" id="ARBA00032441"/>
    </source>
</evidence>
<dbReference type="Gene3D" id="3.40.50.300">
    <property type="entry name" value="P-loop containing nucleotide triphosphate hydrolases"/>
    <property type="match status" value="1"/>
</dbReference>
<dbReference type="RefSeq" id="WP_074240915.1">
    <property type="nucleotide sequence ID" value="NZ_FSRA01000002.1"/>
</dbReference>
<dbReference type="PANTHER" id="PTHR33540">
    <property type="entry name" value="TRNA THREONYLCARBAMOYLADENOSINE BIOSYNTHESIS PROTEIN TSAE"/>
    <property type="match status" value="1"/>
</dbReference>
<evidence type="ECO:0000256" key="6">
    <source>
        <dbReference type="ARBA" id="ARBA00022723"/>
    </source>
</evidence>
<keyword evidence="4" id="KW-0963">Cytoplasm</keyword>
<dbReference type="OrthoDB" id="9815896at2"/>
<keyword evidence="7" id="KW-0547">Nucleotide-binding</keyword>